<dbReference type="InterPro" id="IPR055411">
    <property type="entry name" value="LRR_FXL15/At3g58940/PEG3-like"/>
</dbReference>
<dbReference type="GO" id="GO:0019005">
    <property type="term" value="C:SCF ubiquitin ligase complex"/>
    <property type="evidence" value="ECO:0007669"/>
    <property type="project" value="TreeGrafter"/>
</dbReference>
<dbReference type="PANTHER" id="PTHR13318">
    <property type="entry name" value="PARTNER OF PAIRED, ISOFORM B-RELATED"/>
    <property type="match status" value="1"/>
</dbReference>
<dbReference type="AlphaFoldDB" id="A0A518IHL4"/>
<protein>
    <submittedName>
        <fullName evidence="2">Leucine Rich repeats (2 copies)</fullName>
    </submittedName>
</protein>
<dbReference type="InterPro" id="IPR032675">
    <property type="entry name" value="LRR_dom_sf"/>
</dbReference>
<feature type="domain" description="F-box/LRR-repeat protein 15/At3g58940/PEG3-like LRR" evidence="1">
    <location>
        <begin position="234"/>
        <end position="302"/>
    </location>
</feature>
<accession>A0A518IHL4</accession>
<dbReference type="SUPFAM" id="SSF52047">
    <property type="entry name" value="RNI-like"/>
    <property type="match status" value="1"/>
</dbReference>
<dbReference type="InterPro" id="IPR006553">
    <property type="entry name" value="Leu-rich_rpt_Cys-con_subtyp"/>
</dbReference>
<keyword evidence="3" id="KW-1185">Reference proteome</keyword>
<dbReference type="Proteomes" id="UP000318313">
    <property type="component" value="Chromosome"/>
</dbReference>
<dbReference type="KEGG" id="gfm:Enr17x_46450"/>
<dbReference type="Pfam" id="PF24758">
    <property type="entry name" value="LRR_At5g56370"/>
    <property type="match status" value="1"/>
</dbReference>
<sequence length="375" mass="42709">MNLKRRRFNKWFLFLAILLCGGGAALYFKEDSISLAKERLTAKGFSIRPATRSDLIDDSLLSLKSYLKMEEIRVSQTEWYKEKEILEVTAELNALAPFIEYLSCGLTKVRDRDALVIGKMHSLRHLQIYGPDLTDKGVSALSDLKDLERLELYAPQATDEGLNWLHRCTQLSWLFLSDAKLGTSTLQQFANHQELFRIDIQGTNVKSTDLQYLTQLPRLHMLELNGTFLDEEAAPYLRQMKSLGTLYLNETEVGDQVCQALASLPKLNSLMLNDTQITDQGVQTLLAGCPELKRLSIRNCHISGKAFFAVKFWPVKLESLDVTGTNLTGEEMLILLKDHETLESIYMTPKDCDPEIAKQIHSIREARHHRSLYGR</sequence>
<dbReference type="GO" id="GO:0031146">
    <property type="term" value="P:SCF-dependent proteasomal ubiquitin-dependent protein catabolic process"/>
    <property type="evidence" value="ECO:0007669"/>
    <property type="project" value="TreeGrafter"/>
</dbReference>
<gene>
    <name evidence="2" type="ORF">Enr17x_46450</name>
</gene>
<dbReference type="RefSeq" id="WP_145311887.1">
    <property type="nucleotide sequence ID" value="NZ_CP037452.1"/>
</dbReference>
<evidence type="ECO:0000313" key="3">
    <source>
        <dbReference type="Proteomes" id="UP000318313"/>
    </source>
</evidence>
<reference evidence="2 3" key="1">
    <citation type="submission" date="2019-03" db="EMBL/GenBank/DDBJ databases">
        <title>Deep-cultivation of Planctomycetes and their phenomic and genomic characterization uncovers novel biology.</title>
        <authorList>
            <person name="Wiegand S."/>
            <person name="Jogler M."/>
            <person name="Boedeker C."/>
            <person name="Pinto D."/>
            <person name="Vollmers J."/>
            <person name="Rivas-Marin E."/>
            <person name="Kohn T."/>
            <person name="Peeters S.H."/>
            <person name="Heuer A."/>
            <person name="Rast P."/>
            <person name="Oberbeckmann S."/>
            <person name="Bunk B."/>
            <person name="Jeske O."/>
            <person name="Meyerdierks A."/>
            <person name="Storesund J.E."/>
            <person name="Kallscheuer N."/>
            <person name="Luecker S."/>
            <person name="Lage O.M."/>
            <person name="Pohl T."/>
            <person name="Merkel B.J."/>
            <person name="Hornburger P."/>
            <person name="Mueller R.-W."/>
            <person name="Bruemmer F."/>
            <person name="Labrenz M."/>
            <person name="Spormann A.M."/>
            <person name="Op den Camp H."/>
            <person name="Overmann J."/>
            <person name="Amann R."/>
            <person name="Jetten M.S.M."/>
            <person name="Mascher T."/>
            <person name="Medema M.H."/>
            <person name="Devos D.P."/>
            <person name="Kaster A.-K."/>
            <person name="Ovreas L."/>
            <person name="Rohde M."/>
            <person name="Galperin M.Y."/>
            <person name="Jogler C."/>
        </authorList>
    </citation>
    <scope>NUCLEOTIDE SEQUENCE [LARGE SCALE GENOMIC DNA]</scope>
    <source>
        <strain evidence="2 3">Enr17</strain>
    </source>
</reference>
<evidence type="ECO:0000259" key="1">
    <source>
        <dbReference type="Pfam" id="PF24758"/>
    </source>
</evidence>
<evidence type="ECO:0000313" key="2">
    <source>
        <dbReference type="EMBL" id="QDV52582.1"/>
    </source>
</evidence>
<proteinExistence type="predicted"/>
<name>A0A518IHL4_9PLAN</name>
<dbReference type="Gene3D" id="3.80.10.10">
    <property type="entry name" value="Ribonuclease Inhibitor"/>
    <property type="match status" value="2"/>
</dbReference>
<dbReference type="SMART" id="SM00367">
    <property type="entry name" value="LRR_CC"/>
    <property type="match status" value="4"/>
</dbReference>
<organism evidence="2 3">
    <name type="scientific">Gimesia fumaroli</name>
    <dbReference type="NCBI Taxonomy" id="2527976"/>
    <lineage>
        <taxon>Bacteria</taxon>
        <taxon>Pseudomonadati</taxon>
        <taxon>Planctomycetota</taxon>
        <taxon>Planctomycetia</taxon>
        <taxon>Planctomycetales</taxon>
        <taxon>Planctomycetaceae</taxon>
        <taxon>Gimesia</taxon>
    </lineage>
</organism>
<dbReference type="OrthoDB" id="254004at2"/>
<dbReference type="EMBL" id="CP037452">
    <property type="protein sequence ID" value="QDV52582.1"/>
    <property type="molecule type" value="Genomic_DNA"/>
</dbReference>